<feature type="region of interest" description="Disordered" evidence="1">
    <location>
        <begin position="17"/>
        <end position="36"/>
    </location>
</feature>
<dbReference type="Proteomes" id="UP000694925">
    <property type="component" value="Unplaced"/>
</dbReference>
<reference evidence="3" key="1">
    <citation type="submission" date="2025-08" db="UniProtKB">
        <authorList>
            <consortium name="RefSeq"/>
        </authorList>
    </citation>
    <scope>IDENTIFICATION</scope>
    <source>
        <tissue evidence="3">Whole body</tissue>
    </source>
</reference>
<dbReference type="AlphaFoldDB" id="A0AAJ7NF78"/>
<feature type="region of interest" description="Disordered" evidence="1">
    <location>
        <begin position="342"/>
        <end position="363"/>
    </location>
</feature>
<evidence type="ECO:0000313" key="2">
    <source>
        <dbReference type="Proteomes" id="UP000694925"/>
    </source>
</evidence>
<dbReference type="GeneID" id="108632295"/>
<feature type="compositionally biased region" description="Basic and acidic residues" evidence="1">
    <location>
        <begin position="873"/>
        <end position="884"/>
    </location>
</feature>
<feature type="compositionally biased region" description="Basic and acidic residues" evidence="1">
    <location>
        <begin position="91"/>
        <end position="100"/>
    </location>
</feature>
<feature type="region of interest" description="Disordered" evidence="1">
    <location>
        <begin position="175"/>
        <end position="203"/>
    </location>
</feature>
<feature type="region of interest" description="Disordered" evidence="1">
    <location>
        <begin position="91"/>
        <end position="163"/>
    </location>
</feature>
<name>A0AAJ7NF78_9HYME</name>
<accession>A0AAJ7NF78</accession>
<organism evidence="2 3">
    <name type="scientific">Ceratina calcarata</name>
    <dbReference type="NCBI Taxonomy" id="156304"/>
    <lineage>
        <taxon>Eukaryota</taxon>
        <taxon>Metazoa</taxon>
        <taxon>Ecdysozoa</taxon>
        <taxon>Arthropoda</taxon>
        <taxon>Hexapoda</taxon>
        <taxon>Insecta</taxon>
        <taxon>Pterygota</taxon>
        <taxon>Neoptera</taxon>
        <taxon>Endopterygota</taxon>
        <taxon>Hymenoptera</taxon>
        <taxon>Apocrita</taxon>
        <taxon>Aculeata</taxon>
        <taxon>Apoidea</taxon>
        <taxon>Anthophila</taxon>
        <taxon>Apidae</taxon>
        <taxon>Ceratina</taxon>
        <taxon>Zadontomerus</taxon>
    </lineage>
</organism>
<feature type="region of interest" description="Disordered" evidence="1">
    <location>
        <begin position="412"/>
        <end position="439"/>
    </location>
</feature>
<evidence type="ECO:0000256" key="1">
    <source>
        <dbReference type="SAM" id="MobiDB-lite"/>
    </source>
</evidence>
<sequence>MMAGAGVSVGGAGMLRTRRRDCSVKPNRKLDRKSSRGMIYENEELRLRTIHINAEVEQGQNDIKKLRRENEQLRREIWSLRDEYDKLEEILKRQKGRADSEEYEEDRSDEDDGLQSDYSFEDEEEPDRDTQDSSQEPSKPEQIENAENQKISSEKMTSNTLHRLHVDFDDLSVVDEEEEPKKDKDKKKVCVEDAKQSKEEKTPLSILKSRQLHENIPFYPGAYQPACTTSPSYYTECPFKFPSTANLMMPMDTMLASPCSRLNVNQLVSVPNLVDPLDQLQDQILHAPPAGWQSNVMVPQKQTAFGLETNGTSGMQSLIHQDQAKLGPTSGFSNLPSFVQRRTPGLKSSSNPFSPATFGNAHQNPEKIVENGWGTNASSKSMIDQGTKVVEMEDGSESEKPKHFFAPLASKLKRQTDESSPTISQFGTGNSSSSGKTGSTVISKNQFTLQKGSADVYVNGMIPRDDGFQRNRTEQRTFLSTENLLVDDAKPGNQLTKSMSCQDLSSETQTGSIGHPDGRQQMMTQSDNTLDNISDSKPYKSHLSVTLKTPRAKQAISPETPEVPQLPAIDYRLFKNPFLRSFDTTAGYTDQASDATRPLSVQVNDDNLCYYSPQPEPSTLRRVPFAERYKTLQADQSRLLIPSNRLVNEKLISPTSKHQIQVTSFERPSPHTLIGPSSPYELSTLCRLNANPYLQSSNLYQNMPFLPRGSRYPQRGMMYYDNQALKVPAQTQTSIDGDSHHEDELSHEESAPNTPSGQRRRKVVRKEKANKEQKPLSPNLQRKLRKQSSATSSEVTESVGKVPQKRSRRFSVNTTTTSEGQEDKNDSRSSSSGQDSPKKEQVRRVSLYFNAKKRPSLASVRTTRSASIDVMEKDAAMNSERERTNSISSREMGAGKSRKASTSSGNVPWCACWGNGCV</sequence>
<feature type="region of interest" description="Disordered" evidence="1">
    <location>
        <begin position="873"/>
        <end position="905"/>
    </location>
</feature>
<feature type="compositionally biased region" description="Low complexity" evidence="1">
    <location>
        <begin position="788"/>
        <end position="799"/>
    </location>
</feature>
<feature type="compositionally biased region" description="Low complexity" evidence="1">
    <location>
        <begin position="427"/>
        <end position="439"/>
    </location>
</feature>
<dbReference type="RefSeq" id="XP_017892248.1">
    <property type="nucleotide sequence ID" value="XM_018036759.2"/>
</dbReference>
<keyword evidence="2" id="KW-1185">Reference proteome</keyword>
<feature type="region of interest" description="Disordered" evidence="1">
    <location>
        <begin position="489"/>
        <end position="523"/>
    </location>
</feature>
<feature type="compositionally biased region" description="Polar residues" evidence="1">
    <location>
        <begin position="493"/>
        <end position="512"/>
    </location>
</feature>
<evidence type="ECO:0000313" key="3">
    <source>
        <dbReference type="RefSeq" id="XP_017892248.1"/>
    </source>
</evidence>
<feature type="compositionally biased region" description="Basic and acidic residues" evidence="1">
    <location>
        <begin position="737"/>
        <end position="750"/>
    </location>
</feature>
<feature type="compositionally biased region" description="Polar residues" evidence="1">
    <location>
        <begin position="145"/>
        <end position="161"/>
    </location>
</feature>
<gene>
    <name evidence="3" type="primary">LOC108632295</name>
</gene>
<feature type="compositionally biased region" description="Basic and acidic residues" evidence="1">
    <location>
        <begin position="20"/>
        <end position="34"/>
    </location>
</feature>
<proteinExistence type="predicted"/>
<protein>
    <submittedName>
        <fullName evidence="3">Uncharacterized protein LOC108632295 isoform X1</fullName>
    </submittedName>
</protein>
<feature type="compositionally biased region" description="Acidic residues" evidence="1">
    <location>
        <begin position="101"/>
        <end position="127"/>
    </location>
</feature>
<feature type="compositionally biased region" description="Polar residues" evidence="1">
    <location>
        <begin position="810"/>
        <end position="819"/>
    </location>
</feature>
<feature type="compositionally biased region" description="Basic and acidic residues" evidence="1">
    <location>
        <begin position="179"/>
        <end position="202"/>
    </location>
</feature>
<feature type="region of interest" description="Disordered" evidence="1">
    <location>
        <begin position="731"/>
        <end position="843"/>
    </location>
</feature>
<dbReference type="KEGG" id="ccal:108632295"/>